<evidence type="ECO:0000313" key="4">
    <source>
        <dbReference type="Proteomes" id="UP000002009"/>
    </source>
</evidence>
<dbReference type="Proteomes" id="UP000002009">
    <property type="component" value="Chromosome 12"/>
</dbReference>
<dbReference type="EMBL" id="CP001577">
    <property type="protein sequence ID" value="ACO70514.1"/>
    <property type="molecule type" value="Genomic_DNA"/>
</dbReference>
<accession>C1FJ22</accession>
<name>C1FJ22_MICCC</name>
<dbReference type="PANTHER" id="PTHR12683">
    <property type="entry name" value="CDK-ACTIVATING KINASE ASSEMBLY FACTOR MAT1"/>
    <property type="match status" value="1"/>
</dbReference>
<dbReference type="GO" id="GO:0006281">
    <property type="term" value="P:DNA repair"/>
    <property type="evidence" value="ECO:0007669"/>
    <property type="project" value="TreeGrafter"/>
</dbReference>
<feature type="compositionally biased region" description="Basic and acidic residues" evidence="1">
    <location>
        <begin position="79"/>
        <end position="99"/>
    </location>
</feature>
<dbReference type="OMA" id="DMLGGEY"/>
<dbReference type="GeneID" id="8247909"/>
<dbReference type="KEGG" id="mis:MICPUN_63142"/>
<dbReference type="InParanoid" id="C1FJ22"/>
<dbReference type="STRING" id="296587.C1FJ22"/>
<dbReference type="InterPro" id="IPR015877">
    <property type="entry name" value="MAT1_centre"/>
</dbReference>
<evidence type="ECO:0000256" key="1">
    <source>
        <dbReference type="SAM" id="MobiDB-lite"/>
    </source>
</evidence>
<feature type="compositionally biased region" description="Gly residues" evidence="1">
    <location>
        <begin position="111"/>
        <end position="135"/>
    </location>
</feature>
<feature type="domain" description="MAT1 centre" evidence="2">
    <location>
        <begin position="6"/>
        <end position="91"/>
    </location>
</feature>
<dbReference type="OrthoDB" id="5963at2759"/>
<dbReference type="Pfam" id="PF06391">
    <property type="entry name" value="MAT1"/>
    <property type="match status" value="1"/>
</dbReference>
<dbReference type="RefSeq" id="XP_002509256.1">
    <property type="nucleotide sequence ID" value="XM_002509210.1"/>
</dbReference>
<proteinExistence type="predicted"/>
<dbReference type="eggNOG" id="KOG3800">
    <property type="taxonomic scope" value="Eukaryota"/>
</dbReference>
<reference evidence="3 4" key="1">
    <citation type="journal article" date="2009" name="Science">
        <title>Green evolution and dynamic adaptations revealed by genomes of the marine picoeukaryotes Micromonas.</title>
        <authorList>
            <person name="Worden A.Z."/>
            <person name="Lee J.H."/>
            <person name="Mock T."/>
            <person name="Rouze P."/>
            <person name="Simmons M.P."/>
            <person name="Aerts A.L."/>
            <person name="Allen A.E."/>
            <person name="Cuvelier M.L."/>
            <person name="Derelle E."/>
            <person name="Everett M.V."/>
            <person name="Foulon E."/>
            <person name="Grimwood J."/>
            <person name="Gundlach H."/>
            <person name="Henrissat B."/>
            <person name="Napoli C."/>
            <person name="McDonald S.M."/>
            <person name="Parker M.S."/>
            <person name="Rombauts S."/>
            <person name="Salamov A."/>
            <person name="Von Dassow P."/>
            <person name="Badger J.H."/>
            <person name="Coutinho P.M."/>
            <person name="Demir E."/>
            <person name="Dubchak I."/>
            <person name="Gentemann C."/>
            <person name="Eikrem W."/>
            <person name="Gready J.E."/>
            <person name="John U."/>
            <person name="Lanier W."/>
            <person name="Lindquist E.A."/>
            <person name="Lucas S."/>
            <person name="Mayer K.F."/>
            <person name="Moreau H."/>
            <person name="Not F."/>
            <person name="Otillar R."/>
            <person name="Panaud O."/>
            <person name="Pangilinan J."/>
            <person name="Paulsen I."/>
            <person name="Piegu B."/>
            <person name="Poliakov A."/>
            <person name="Robbens S."/>
            <person name="Schmutz J."/>
            <person name="Toulza E."/>
            <person name="Wyss T."/>
            <person name="Zelensky A."/>
            <person name="Zhou K."/>
            <person name="Armbrust E.V."/>
            <person name="Bhattacharya D."/>
            <person name="Goodenough U.W."/>
            <person name="Van de Peer Y."/>
            <person name="Grigoriev I.V."/>
        </authorList>
    </citation>
    <scope>NUCLEOTIDE SEQUENCE [LARGE SCALE GENOMIC DNA]</scope>
    <source>
        <strain evidence="4">RCC299 / NOUM17</strain>
    </source>
</reference>
<gene>
    <name evidence="3" type="ORF">MICPUN_63142</name>
</gene>
<dbReference type="AlphaFoldDB" id="C1FJ22"/>
<dbReference type="PANTHER" id="PTHR12683:SF13">
    <property type="entry name" value="CDK-ACTIVATING KINASE ASSEMBLY FACTOR MAT1"/>
    <property type="match status" value="1"/>
</dbReference>
<protein>
    <recommendedName>
        <fullName evidence="2">MAT1 centre domain-containing protein</fullName>
    </recommendedName>
</protein>
<evidence type="ECO:0000313" key="3">
    <source>
        <dbReference type="EMBL" id="ACO70514.1"/>
    </source>
</evidence>
<evidence type="ECO:0000259" key="2">
    <source>
        <dbReference type="Pfam" id="PF06391"/>
    </source>
</evidence>
<feature type="region of interest" description="Disordered" evidence="1">
    <location>
        <begin position="79"/>
        <end position="162"/>
    </location>
</feature>
<dbReference type="GO" id="GO:0006357">
    <property type="term" value="P:regulation of transcription by RNA polymerase II"/>
    <property type="evidence" value="ECO:0007669"/>
    <property type="project" value="TreeGrafter"/>
</dbReference>
<organism evidence="3 4">
    <name type="scientific">Micromonas commoda (strain RCC299 / NOUM17 / CCMP2709)</name>
    <name type="common">Picoplanktonic green alga</name>
    <dbReference type="NCBI Taxonomy" id="296587"/>
    <lineage>
        <taxon>Eukaryota</taxon>
        <taxon>Viridiplantae</taxon>
        <taxon>Chlorophyta</taxon>
        <taxon>Mamiellophyceae</taxon>
        <taxon>Mamiellales</taxon>
        <taxon>Mamiellaceae</taxon>
        <taxon>Micromonas</taxon>
    </lineage>
</organism>
<dbReference type="GO" id="GO:0005675">
    <property type="term" value="C:transcription factor TFIIH holo complex"/>
    <property type="evidence" value="ECO:0007669"/>
    <property type="project" value="TreeGrafter"/>
</dbReference>
<keyword evidence="4" id="KW-1185">Reference proteome</keyword>
<sequence>MAALTLGREVQVRARIKSIYNKRQMDFNELREYNDYLEQVEDIIFNLCEGIDVKATEAKVDAYRKENAGEIARLNKRNEEEDRRIAEAKGSEWAPRRMSLDGSDVGDTPGPTGGAGGFGGMFGHTPGTGGGGGGGPPRPVMAVPKPTAMPQSGGKAAHGAWDHGLDQSAEGRAKREAAIAKACGVDMHALGMARARQEALQSIFC</sequence>